<keyword evidence="1" id="KW-1133">Transmembrane helix</keyword>
<organism evidence="2 3">
    <name type="scientific">Sinimarinibacterium flocculans</name>
    <dbReference type="NCBI Taxonomy" id="985250"/>
    <lineage>
        <taxon>Bacteria</taxon>
        <taxon>Pseudomonadati</taxon>
        <taxon>Pseudomonadota</taxon>
        <taxon>Gammaproteobacteria</taxon>
        <taxon>Nevskiales</taxon>
        <taxon>Nevskiaceae</taxon>
        <taxon>Sinimarinibacterium</taxon>
    </lineage>
</organism>
<keyword evidence="1" id="KW-0472">Membrane</keyword>
<dbReference type="RefSeq" id="WP_170123884.1">
    <property type="nucleotide sequence ID" value="NZ_CAWNXA010000002.1"/>
</dbReference>
<feature type="transmembrane region" description="Helical" evidence="1">
    <location>
        <begin position="79"/>
        <end position="99"/>
    </location>
</feature>
<dbReference type="AlphaFoldDB" id="A0A318EDP5"/>
<sequence length="116" mass="12987">MSVREAVYGVLAVVAAVWGWYYNLQYLQQPDAGWLDWIRQCLVNDAATVALIDLTATYVLVNLWMVFEALRLDMRGSLVLVPATVFVSLGFGLGLFLLLRERRLRAQRTAVPADAA</sequence>
<evidence type="ECO:0000313" key="2">
    <source>
        <dbReference type="EMBL" id="PXV70202.1"/>
    </source>
</evidence>
<protein>
    <submittedName>
        <fullName evidence="2">Uncharacterized protein DUF2834</fullName>
    </submittedName>
</protein>
<accession>A0A318EDP5</accession>
<keyword evidence="1" id="KW-0812">Transmembrane</keyword>
<evidence type="ECO:0000256" key="1">
    <source>
        <dbReference type="SAM" id="Phobius"/>
    </source>
</evidence>
<dbReference type="Proteomes" id="UP000248330">
    <property type="component" value="Unassembled WGS sequence"/>
</dbReference>
<dbReference type="Pfam" id="PF11196">
    <property type="entry name" value="DUF2834"/>
    <property type="match status" value="1"/>
</dbReference>
<feature type="transmembrane region" description="Helical" evidence="1">
    <location>
        <begin position="6"/>
        <end position="24"/>
    </location>
</feature>
<feature type="transmembrane region" description="Helical" evidence="1">
    <location>
        <begin position="45"/>
        <end position="67"/>
    </location>
</feature>
<comment type="caution">
    <text evidence="2">The sequence shown here is derived from an EMBL/GenBank/DDBJ whole genome shotgun (WGS) entry which is preliminary data.</text>
</comment>
<proteinExistence type="predicted"/>
<dbReference type="InterPro" id="IPR021362">
    <property type="entry name" value="DUF2834"/>
</dbReference>
<evidence type="ECO:0000313" key="3">
    <source>
        <dbReference type="Proteomes" id="UP000248330"/>
    </source>
</evidence>
<keyword evidence="3" id="KW-1185">Reference proteome</keyword>
<reference evidence="2 3" key="1">
    <citation type="submission" date="2018-04" db="EMBL/GenBank/DDBJ databases">
        <title>Genomic Encyclopedia of Type Strains, Phase IV (KMG-IV): sequencing the most valuable type-strain genomes for metagenomic binning, comparative biology and taxonomic classification.</title>
        <authorList>
            <person name="Goeker M."/>
        </authorList>
    </citation>
    <scope>NUCLEOTIDE SEQUENCE [LARGE SCALE GENOMIC DNA]</scope>
    <source>
        <strain evidence="2 3">DSM 104150</strain>
    </source>
</reference>
<gene>
    <name evidence="2" type="ORF">C8D93_10254</name>
</gene>
<name>A0A318EDP5_9GAMM</name>
<dbReference type="EMBL" id="QICN01000002">
    <property type="protein sequence ID" value="PXV70202.1"/>
    <property type="molecule type" value="Genomic_DNA"/>
</dbReference>